<accession>A0A840D069</accession>
<dbReference type="Pfam" id="PF14252">
    <property type="entry name" value="DUF4347"/>
    <property type="match status" value="1"/>
</dbReference>
<organism evidence="2 3">
    <name type="scientific">Dysgonomonas hofstadii</name>
    <dbReference type="NCBI Taxonomy" id="637886"/>
    <lineage>
        <taxon>Bacteria</taxon>
        <taxon>Pseudomonadati</taxon>
        <taxon>Bacteroidota</taxon>
        <taxon>Bacteroidia</taxon>
        <taxon>Bacteroidales</taxon>
        <taxon>Dysgonomonadaceae</taxon>
        <taxon>Dysgonomonas</taxon>
    </lineage>
</organism>
<protein>
    <submittedName>
        <fullName evidence="2">RHS repeat-associated protein</fullName>
    </submittedName>
</protein>
<gene>
    <name evidence="2" type="ORF">GGR21_004259</name>
</gene>
<proteinExistence type="predicted"/>
<dbReference type="Gene3D" id="2.180.10.10">
    <property type="entry name" value="RHS repeat-associated core"/>
    <property type="match status" value="1"/>
</dbReference>
<dbReference type="PANTHER" id="PTHR32305">
    <property type="match status" value="1"/>
</dbReference>
<dbReference type="Proteomes" id="UP000555103">
    <property type="component" value="Unassembled WGS sequence"/>
</dbReference>
<sequence>MVDGVYYEGFYIRDHLGNNRIVIDQYSDAVQSTQYYPFGNSFAESTNQTAQPYKYNDKELDTRNGLNMYDYSARWKYDWGFTTVDPLAEKKPWLTPYHYCSNNPINRIDPDGMYDIKELEKGEQNNIVIVINDNTDIADKQDLAAAKDANIPVMRVKDMQDFSDAMDQLSLDGTTVCAYSINSHGSPGSFSIGSTKVNSKTDFTPLKKGFDGKSIFIYACNVTAGGDVNGIQLIENLSTQTNSIVVSSDHTVSAGYKFNGTDRLSRDEYGANIAPIAPKMNDFHIATPGQAATPIFNFAIKSDGFFTWETIDKYK</sequence>
<dbReference type="NCBIfam" id="TIGR03696">
    <property type="entry name" value="Rhs_assc_core"/>
    <property type="match status" value="1"/>
</dbReference>
<evidence type="ECO:0000313" key="3">
    <source>
        <dbReference type="Proteomes" id="UP000555103"/>
    </source>
</evidence>
<dbReference type="RefSeq" id="WP_183309110.1">
    <property type="nucleotide sequence ID" value="NZ_JACIEP010000030.1"/>
</dbReference>
<dbReference type="PANTHER" id="PTHR32305:SF15">
    <property type="entry name" value="PROTEIN RHSA-RELATED"/>
    <property type="match status" value="1"/>
</dbReference>
<dbReference type="InterPro" id="IPR050708">
    <property type="entry name" value="T6SS_VgrG/RHS"/>
</dbReference>
<name>A0A840D069_9BACT</name>
<comment type="caution">
    <text evidence="2">The sequence shown here is derived from an EMBL/GenBank/DDBJ whole genome shotgun (WGS) entry which is preliminary data.</text>
</comment>
<evidence type="ECO:0000313" key="2">
    <source>
        <dbReference type="EMBL" id="MBB4038325.1"/>
    </source>
</evidence>
<dbReference type="EMBL" id="JACIEP010000030">
    <property type="protein sequence ID" value="MBB4038325.1"/>
    <property type="molecule type" value="Genomic_DNA"/>
</dbReference>
<dbReference type="InterPro" id="IPR025592">
    <property type="entry name" value="DUF4347"/>
</dbReference>
<dbReference type="AlphaFoldDB" id="A0A840D069"/>
<evidence type="ECO:0000259" key="1">
    <source>
        <dbReference type="Pfam" id="PF14252"/>
    </source>
</evidence>
<keyword evidence="3" id="KW-1185">Reference proteome</keyword>
<reference evidence="2 3" key="1">
    <citation type="submission" date="2020-08" db="EMBL/GenBank/DDBJ databases">
        <title>Genomic Encyclopedia of Type Strains, Phase IV (KMG-IV): sequencing the most valuable type-strain genomes for metagenomic binning, comparative biology and taxonomic classification.</title>
        <authorList>
            <person name="Goeker M."/>
        </authorList>
    </citation>
    <scope>NUCLEOTIDE SEQUENCE [LARGE SCALE GENOMIC DNA]</scope>
    <source>
        <strain evidence="2 3">DSM 104969</strain>
    </source>
</reference>
<dbReference type="InterPro" id="IPR022385">
    <property type="entry name" value="Rhs_assc_core"/>
</dbReference>
<feature type="domain" description="DUF4347" evidence="1">
    <location>
        <begin position="135"/>
        <end position="252"/>
    </location>
</feature>